<dbReference type="eggNOG" id="COG2723">
    <property type="taxonomic scope" value="Bacteria"/>
</dbReference>
<dbReference type="AlphaFoldDB" id="Q1H226"/>
<dbReference type="EMBL" id="CP000284">
    <property type="protein sequence ID" value="ABE49461.1"/>
    <property type="molecule type" value="Genomic_DNA"/>
</dbReference>
<keyword evidence="2" id="KW-1185">Reference proteome</keyword>
<dbReference type="SUPFAM" id="SSF51445">
    <property type="entry name" value="(Trans)glycosidases"/>
    <property type="match status" value="1"/>
</dbReference>
<dbReference type="RefSeq" id="WP_011479415.1">
    <property type="nucleotide sequence ID" value="NC_007947.1"/>
</dbReference>
<evidence type="ECO:0000313" key="2">
    <source>
        <dbReference type="Proteomes" id="UP000002440"/>
    </source>
</evidence>
<evidence type="ECO:0000313" key="1">
    <source>
        <dbReference type="EMBL" id="ABE49461.1"/>
    </source>
</evidence>
<name>Q1H226_METFK</name>
<evidence type="ECO:0008006" key="3">
    <source>
        <dbReference type="Google" id="ProtNLM"/>
    </source>
</evidence>
<gene>
    <name evidence="1" type="ordered locus">Mfla_1193</name>
</gene>
<organism evidence="1 2">
    <name type="scientific">Methylobacillus flagellatus (strain ATCC 51484 / DSM 6875 / VKM B-1610 / KT)</name>
    <dbReference type="NCBI Taxonomy" id="265072"/>
    <lineage>
        <taxon>Bacteria</taxon>
        <taxon>Pseudomonadati</taxon>
        <taxon>Pseudomonadota</taxon>
        <taxon>Betaproteobacteria</taxon>
        <taxon>Nitrosomonadales</taxon>
        <taxon>Methylophilaceae</taxon>
        <taxon>Methylobacillus</taxon>
    </lineage>
</organism>
<dbReference type="Gene3D" id="3.20.20.80">
    <property type="entry name" value="Glycosidases"/>
    <property type="match status" value="1"/>
</dbReference>
<dbReference type="HOGENOM" id="CLU_046663_0_0_4"/>
<dbReference type="STRING" id="265072.Mfla_1193"/>
<dbReference type="KEGG" id="mfa:Mfla_1193"/>
<proteinExistence type="predicted"/>
<reference evidence="1 2" key="1">
    <citation type="submission" date="2006-03" db="EMBL/GenBank/DDBJ databases">
        <title>Complete sequence of Methylobacillus flagellatus KT.</title>
        <authorList>
            <consortium name="US DOE Joint Genome Institute"/>
            <person name="Copeland A."/>
            <person name="Lucas S."/>
            <person name="Lapidus A."/>
            <person name="Barry K."/>
            <person name="Detter J.C."/>
            <person name="Glavina del Rio T."/>
            <person name="Hammon N."/>
            <person name="Israni S."/>
            <person name="Dalin E."/>
            <person name="Tice H."/>
            <person name="Pitluck S."/>
            <person name="Brettin T."/>
            <person name="Bruce D."/>
            <person name="Han C."/>
            <person name="Tapia R."/>
            <person name="Saunders E."/>
            <person name="Gilna P."/>
            <person name="Schmutz J."/>
            <person name="Larimer F."/>
            <person name="Land M."/>
            <person name="Kyrpides N."/>
            <person name="Anderson I."/>
            <person name="Richardson P."/>
        </authorList>
    </citation>
    <scope>NUCLEOTIDE SEQUENCE [LARGE SCALE GENOMIC DNA]</scope>
    <source>
        <strain evidence="2">KT / ATCC 51484 / DSM 6875</strain>
    </source>
</reference>
<sequence>MQETLHNPQLQPPHSRHFRSFFLGGFECSSHRRADGRRLDLIASTLHEQWAQSDYNALVAHGIRTMRDGIRWHLVESQPWQYDWSSFLPMLRAAQEAKVQVIWDLCHYGYPDDLDIWRPAFVDRFARYAAAAARVVSQESDEIPFYCPINEMSFWAWAGGDMAKFNPTTKGRGMELKHQLVRATIAAIEAIRDVDPRARFITAEPLINVLPRPEHPRDKRPAEIYRQAQFEACDLLIGELWPGLGGDPRYLDIVGLNFYSDNQWFLGGDTIALNSPYYRPLHDMLAEVYLRYGRPLLLAETGAEGRQRAPWLEGVCLEVDKAIKAGIPLEGVCLYPILDYPGWDNDRHCETGLLGPADSGHGNRPLYAPLAAVLRKWQHLPQGHAAQDPDPGKMLSA</sequence>
<dbReference type="InterPro" id="IPR017853">
    <property type="entry name" value="GH"/>
</dbReference>
<protein>
    <recommendedName>
        <fullName evidence="3">Beta-glucosidase/6-phospho-beta-glucosidase/beta-galactosidase</fullName>
    </recommendedName>
</protein>
<accession>Q1H226</accession>
<dbReference type="Proteomes" id="UP000002440">
    <property type="component" value="Chromosome"/>
</dbReference>